<dbReference type="PANTHER" id="PTHR33221:SF13">
    <property type="entry name" value="TRANSCRIPTIONAL REGULATOR-RELATED"/>
    <property type="match status" value="1"/>
</dbReference>
<reference evidence="2" key="1">
    <citation type="journal article" date="2019" name="Int. J. Syst. Evol. Microbiol.">
        <title>The Global Catalogue of Microorganisms (GCM) 10K type strain sequencing project: providing services to taxonomists for standard genome sequencing and annotation.</title>
        <authorList>
            <consortium name="The Broad Institute Genomics Platform"/>
            <consortium name="The Broad Institute Genome Sequencing Center for Infectious Disease"/>
            <person name="Wu L."/>
            <person name="Ma J."/>
        </authorList>
    </citation>
    <scope>NUCLEOTIDE SEQUENCE [LARGE SCALE GENOMIC DNA]</scope>
    <source>
        <strain evidence="2">JCM 18050</strain>
    </source>
</reference>
<dbReference type="InterPro" id="IPR000944">
    <property type="entry name" value="Tscrpt_reg_Rrf2"/>
</dbReference>
<sequence length="168" mass="18844">MAFISSGVEYALHCLLYLAEPINARGASVRDLAALQDVPYEYLAKIFTKMHKAEIVIATEGIKGGFSLAKSAEQITIHDVIVAIDNYKPLFECKEIRSRCAIFNGEPPIWSTDGMCAIHQVMQNAEQQLRLHLTQQTLASLAQQLTDKAPDDYSQQVIAWLDNRIDHR</sequence>
<dbReference type="PROSITE" id="PS51197">
    <property type="entry name" value="HTH_RRF2_2"/>
    <property type="match status" value="1"/>
</dbReference>
<dbReference type="NCBIfam" id="TIGR00738">
    <property type="entry name" value="rrf2_super"/>
    <property type="match status" value="1"/>
</dbReference>
<dbReference type="EMBL" id="BAABHY010000001">
    <property type="protein sequence ID" value="GAA5108097.1"/>
    <property type="molecule type" value="Genomic_DNA"/>
</dbReference>
<protein>
    <submittedName>
        <fullName evidence="1">Rrf2 family transcriptional regulator</fullName>
    </submittedName>
</protein>
<dbReference type="Pfam" id="PF02082">
    <property type="entry name" value="Rrf2"/>
    <property type="match status" value="1"/>
</dbReference>
<dbReference type="Gene3D" id="1.10.10.10">
    <property type="entry name" value="Winged helix-like DNA-binding domain superfamily/Winged helix DNA-binding domain"/>
    <property type="match status" value="1"/>
</dbReference>
<dbReference type="SUPFAM" id="SSF46785">
    <property type="entry name" value="Winged helix' DNA-binding domain"/>
    <property type="match status" value="1"/>
</dbReference>
<dbReference type="Proteomes" id="UP001500171">
    <property type="component" value="Unassembled WGS sequence"/>
</dbReference>
<accession>A0ABP9N583</accession>
<evidence type="ECO:0000313" key="2">
    <source>
        <dbReference type="Proteomes" id="UP001500171"/>
    </source>
</evidence>
<dbReference type="InterPro" id="IPR036390">
    <property type="entry name" value="WH_DNA-bd_sf"/>
</dbReference>
<evidence type="ECO:0000313" key="1">
    <source>
        <dbReference type="EMBL" id="GAA5108097.1"/>
    </source>
</evidence>
<name>A0ABP9N583_9GAMM</name>
<gene>
    <name evidence="1" type="ORF">GCM10023211_09960</name>
</gene>
<dbReference type="PANTHER" id="PTHR33221">
    <property type="entry name" value="WINGED HELIX-TURN-HELIX TRANSCRIPTIONAL REGULATOR, RRF2 FAMILY"/>
    <property type="match status" value="1"/>
</dbReference>
<organism evidence="1 2">
    <name type="scientific">Orbus sasakiae</name>
    <dbReference type="NCBI Taxonomy" id="1078475"/>
    <lineage>
        <taxon>Bacteria</taxon>
        <taxon>Pseudomonadati</taxon>
        <taxon>Pseudomonadota</taxon>
        <taxon>Gammaproteobacteria</taxon>
        <taxon>Orbales</taxon>
        <taxon>Orbaceae</taxon>
        <taxon>Orbus</taxon>
    </lineage>
</organism>
<keyword evidence="2" id="KW-1185">Reference proteome</keyword>
<proteinExistence type="predicted"/>
<dbReference type="RefSeq" id="WP_345489435.1">
    <property type="nucleotide sequence ID" value="NZ_BAABHY010000001.1"/>
</dbReference>
<comment type="caution">
    <text evidence="1">The sequence shown here is derived from an EMBL/GenBank/DDBJ whole genome shotgun (WGS) entry which is preliminary data.</text>
</comment>
<dbReference type="InterPro" id="IPR036388">
    <property type="entry name" value="WH-like_DNA-bd_sf"/>
</dbReference>